<protein>
    <submittedName>
        <fullName evidence="2">Fad dependent oxidoreductase superfamily</fullName>
    </submittedName>
</protein>
<dbReference type="OrthoDB" id="498204at2759"/>
<dbReference type="SUPFAM" id="SSF51905">
    <property type="entry name" value="FAD/NAD(P)-binding domain"/>
    <property type="match status" value="1"/>
</dbReference>
<accession>A0A9P8TS40</accession>
<dbReference type="GO" id="GO:0005829">
    <property type="term" value="C:cytosol"/>
    <property type="evidence" value="ECO:0007669"/>
    <property type="project" value="GOC"/>
</dbReference>
<dbReference type="Proteomes" id="UP000827724">
    <property type="component" value="Unassembled WGS sequence"/>
</dbReference>
<reference evidence="2" key="1">
    <citation type="submission" date="2021-08" db="EMBL/GenBank/DDBJ databases">
        <title>Chromosome-Level Trichoderma cornu-damae using Hi-C Data.</title>
        <authorList>
            <person name="Kim C.S."/>
        </authorList>
    </citation>
    <scope>NUCLEOTIDE SEQUENCE</scope>
    <source>
        <strain evidence="2">KA19-0412C</strain>
    </source>
</reference>
<dbReference type="PANTHER" id="PTHR13847:SF185">
    <property type="entry name" value="FAD DEPENDENT OXIDOREDUCTASE SUPERFAMILY (AFU_ORTHOLOGUE AFUA_3G02360)"/>
    <property type="match status" value="1"/>
</dbReference>
<dbReference type="InterPro" id="IPR036188">
    <property type="entry name" value="FAD/NAD-bd_sf"/>
</dbReference>
<sequence>MHETVILGSGVIGLSTAYYLLQHQPAESIHLVDPARELFASASGYAGGFLAKDWFRPELATLAELSFEEHRKLAEEENGRERWGYAKSVTLSYEPDGPLPGGKEKRGEDWLLEGSSRAGLVDARRGHEEGEVPTWLRRADGDSVRVIDDGSGTAIVDPLRFCRFLLEKVRAAGVHIHNPASAVRVETDRDGMLSGVVVSSSETSEEAVISATRVLLSAGCWTPHVFYELFKNRYYIDIPIQSLGGHSLVVKAPCEVTTCHSVYATMDGLSPEAYSRPDGVIYLAGVNHASIPLPKPTVKAVTFDESIQKLKDVARRLVAVPDGEDLEILRQGLCFRPVTQRGTPYVARLTDEKLGEDIKMTEGATAGVFVAAGHGPWGISLSLGTGKVVAELMSGKPPSADISSLGF</sequence>
<dbReference type="PANTHER" id="PTHR13847">
    <property type="entry name" value="SARCOSINE DEHYDROGENASE-RELATED"/>
    <property type="match status" value="1"/>
</dbReference>
<feature type="domain" description="FAD dependent oxidoreductase" evidence="1">
    <location>
        <begin position="4"/>
        <end position="392"/>
    </location>
</feature>
<gene>
    <name evidence="2" type="ORF">Trco_007023</name>
</gene>
<proteinExistence type="predicted"/>
<dbReference type="Gene3D" id="3.30.9.10">
    <property type="entry name" value="D-Amino Acid Oxidase, subunit A, domain 2"/>
    <property type="match status" value="1"/>
</dbReference>
<dbReference type="GO" id="GO:0005770">
    <property type="term" value="C:late endosome"/>
    <property type="evidence" value="ECO:0007669"/>
    <property type="project" value="TreeGrafter"/>
</dbReference>
<evidence type="ECO:0000313" key="2">
    <source>
        <dbReference type="EMBL" id="KAH6605316.1"/>
    </source>
</evidence>
<dbReference type="AlphaFoldDB" id="A0A9P8TS40"/>
<evidence type="ECO:0000313" key="3">
    <source>
        <dbReference type="Proteomes" id="UP000827724"/>
    </source>
</evidence>
<dbReference type="InterPro" id="IPR006076">
    <property type="entry name" value="FAD-dep_OxRdtase"/>
</dbReference>
<dbReference type="EMBL" id="JAIWOZ010000005">
    <property type="protein sequence ID" value="KAH6605316.1"/>
    <property type="molecule type" value="Genomic_DNA"/>
</dbReference>
<dbReference type="Pfam" id="PF01266">
    <property type="entry name" value="DAO"/>
    <property type="match status" value="1"/>
</dbReference>
<dbReference type="Gene3D" id="3.50.50.60">
    <property type="entry name" value="FAD/NAD(P)-binding domain"/>
    <property type="match status" value="1"/>
</dbReference>
<keyword evidence="3" id="KW-1185">Reference proteome</keyword>
<evidence type="ECO:0000259" key="1">
    <source>
        <dbReference type="Pfam" id="PF01266"/>
    </source>
</evidence>
<name>A0A9P8TS40_9HYPO</name>
<comment type="caution">
    <text evidence="2">The sequence shown here is derived from an EMBL/GenBank/DDBJ whole genome shotgun (WGS) entry which is preliminary data.</text>
</comment>
<organism evidence="2 3">
    <name type="scientific">Trichoderma cornu-damae</name>
    <dbReference type="NCBI Taxonomy" id="654480"/>
    <lineage>
        <taxon>Eukaryota</taxon>
        <taxon>Fungi</taxon>
        <taxon>Dikarya</taxon>
        <taxon>Ascomycota</taxon>
        <taxon>Pezizomycotina</taxon>
        <taxon>Sordariomycetes</taxon>
        <taxon>Hypocreomycetidae</taxon>
        <taxon>Hypocreales</taxon>
        <taxon>Hypocreaceae</taxon>
        <taxon>Trichoderma</taxon>
    </lineage>
</organism>
<dbReference type="GO" id="GO:0042147">
    <property type="term" value="P:retrograde transport, endosome to Golgi"/>
    <property type="evidence" value="ECO:0007669"/>
    <property type="project" value="TreeGrafter"/>
</dbReference>